<feature type="coiled-coil region" evidence="2">
    <location>
        <begin position="74"/>
        <end position="108"/>
    </location>
</feature>
<dbReference type="AlphaFoldDB" id="A0A183F588"/>
<evidence type="ECO:0000259" key="4">
    <source>
        <dbReference type="PROSITE" id="PS50158"/>
    </source>
</evidence>
<reference evidence="5 6" key="1">
    <citation type="submission" date="2018-11" db="EMBL/GenBank/DDBJ databases">
        <authorList>
            <consortium name="Pathogen Informatics"/>
        </authorList>
    </citation>
    <scope>NUCLEOTIDE SEQUENCE [LARGE SCALE GENOMIC DNA]</scope>
</reference>
<reference evidence="7" key="2">
    <citation type="submission" date="2019-09" db="UniProtKB">
        <authorList>
            <consortium name="WormBaseParasite"/>
        </authorList>
    </citation>
    <scope>IDENTIFICATION</scope>
</reference>
<accession>A0A183F588</accession>
<evidence type="ECO:0000313" key="7">
    <source>
        <dbReference type="WBParaSite" id="HPBE_0000133001-mRNA-1"/>
    </source>
</evidence>
<protein>
    <submittedName>
        <fullName evidence="7">CCHC-type domain-containing protein</fullName>
    </submittedName>
</protein>
<evidence type="ECO:0000256" key="1">
    <source>
        <dbReference type="PROSITE-ProRule" id="PRU00047"/>
    </source>
</evidence>
<feature type="region of interest" description="Disordered" evidence="3">
    <location>
        <begin position="402"/>
        <end position="436"/>
    </location>
</feature>
<dbReference type="Pfam" id="PF03564">
    <property type="entry name" value="DUF1759"/>
    <property type="match status" value="1"/>
</dbReference>
<sequence length="522" mass="59719">MGTAVEETLQKYKDLSSSLVSGSSSSEERDQALLHRMQQARQELETRTSHLSTALDGFTNAVDDMPEPIAPDQQVKVEQHIAAAQNLLEKAQDRLIELSLQLDQISVKGVINTEQKEVSSPNLAPMPIPKFRGQLRDWDHFWGIFDAVIHQRRISKIEELTYLMEALSGPAKDVVKDLQITADSYDVAIELLRRKYDNQVAVVGQLLQQMQDVQPKSNRLSDQNQAFYRIFSLVSQLDQKGENTKTEHMRRTILMKFADKIQRSMLKKKSAMLAEEWTTERLLLELRELFDMENQIEHLRGTLEEVKKEPAGYQPTARKPKLARTENTTVRAEIATRFPCFYCKKDDHSPRFCQEFPTVEQRSDLIRQRNLCRNCGSGDHRVKECPRGACQQCNEKGHHTSICRQSSKPQSQQPRQAKNVHQRAAPETHASSRRTVNQNFAAMVPQPSSTSCRIANNVILRTPEPTKLSERPVELLVGQARVWNNRTREFEDVHMILDAGADQSFITSEYAQHLGLERLGQR</sequence>
<feature type="domain" description="CCHC-type" evidence="4">
    <location>
        <begin position="372"/>
        <end position="387"/>
    </location>
</feature>
<evidence type="ECO:0000313" key="5">
    <source>
        <dbReference type="EMBL" id="VDO19713.1"/>
    </source>
</evidence>
<dbReference type="PROSITE" id="PS50158">
    <property type="entry name" value="ZF_CCHC"/>
    <property type="match status" value="1"/>
</dbReference>
<dbReference type="Proteomes" id="UP000050761">
    <property type="component" value="Unassembled WGS sequence"/>
</dbReference>
<evidence type="ECO:0000256" key="2">
    <source>
        <dbReference type="SAM" id="Coils"/>
    </source>
</evidence>
<name>A0A183F588_HELPZ</name>
<dbReference type="Gene3D" id="4.10.60.10">
    <property type="entry name" value="Zinc finger, CCHC-type"/>
    <property type="match status" value="1"/>
</dbReference>
<gene>
    <name evidence="5" type="ORF">HPBE_LOCUS1331</name>
</gene>
<organism evidence="6 7">
    <name type="scientific">Heligmosomoides polygyrus</name>
    <name type="common">Parasitic roundworm</name>
    <dbReference type="NCBI Taxonomy" id="6339"/>
    <lineage>
        <taxon>Eukaryota</taxon>
        <taxon>Metazoa</taxon>
        <taxon>Ecdysozoa</taxon>
        <taxon>Nematoda</taxon>
        <taxon>Chromadorea</taxon>
        <taxon>Rhabditida</taxon>
        <taxon>Rhabditina</taxon>
        <taxon>Rhabditomorpha</taxon>
        <taxon>Strongyloidea</taxon>
        <taxon>Heligmosomidae</taxon>
        <taxon>Heligmosomoides</taxon>
    </lineage>
</organism>
<dbReference type="InterPro" id="IPR005312">
    <property type="entry name" value="DUF1759"/>
</dbReference>
<accession>A0A3P7UFT8</accession>
<dbReference type="WBParaSite" id="HPBE_0000133001-mRNA-1">
    <property type="protein sequence ID" value="HPBE_0000133001-mRNA-1"/>
    <property type="gene ID" value="HPBE_0000133001"/>
</dbReference>
<dbReference type="GO" id="GO:0008270">
    <property type="term" value="F:zinc ion binding"/>
    <property type="evidence" value="ECO:0007669"/>
    <property type="project" value="UniProtKB-KW"/>
</dbReference>
<dbReference type="OrthoDB" id="7489123at2759"/>
<keyword evidence="1" id="KW-0479">Metal-binding</keyword>
<dbReference type="EMBL" id="UZAH01001405">
    <property type="protein sequence ID" value="VDO19713.1"/>
    <property type="molecule type" value="Genomic_DNA"/>
</dbReference>
<keyword evidence="1" id="KW-0862">Zinc</keyword>
<feature type="compositionally biased region" description="Low complexity" evidence="3">
    <location>
        <begin position="404"/>
        <end position="416"/>
    </location>
</feature>
<evidence type="ECO:0000256" key="3">
    <source>
        <dbReference type="SAM" id="MobiDB-lite"/>
    </source>
</evidence>
<dbReference type="PANTHER" id="PTHR47331">
    <property type="entry name" value="PHD-TYPE DOMAIN-CONTAINING PROTEIN"/>
    <property type="match status" value="1"/>
</dbReference>
<keyword evidence="2" id="KW-0175">Coiled coil</keyword>
<dbReference type="InterPro" id="IPR001878">
    <property type="entry name" value="Znf_CCHC"/>
</dbReference>
<dbReference type="GO" id="GO:0003676">
    <property type="term" value="F:nucleic acid binding"/>
    <property type="evidence" value="ECO:0007669"/>
    <property type="project" value="InterPro"/>
</dbReference>
<dbReference type="PANTHER" id="PTHR47331:SF5">
    <property type="entry name" value="RIBONUCLEASE H"/>
    <property type="match status" value="1"/>
</dbReference>
<evidence type="ECO:0000313" key="6">
    <source>
        <dbReference type="Proteomes" id="UP000050761"/>
    </source>
</evidence>
<proteinExistence type="predicted"/>
<keyword evidence="6" id="KW-1185">Reference proteome</keyword>
<dbReference type="SMART" id="SM00343">
    <property type="entry name" value="ZnF_C2HC"/>
    <property type="match status" value="3"/>
</dbReference>
<keyword evidence="1" id="KW-0863">Zinc-finger</keyword>